<keyword evidence="1" id="KW-0812">Transmembrane</keyword>
<keyword evidence="3" id="KW-1185">Reference proteome</keyword>
<dbReference type="Proteomes" id="UP000011571">
    <property type="component" value="Unassembled WGS sequence"/>
</dbReference>
<proteinExistence type="predicted"/>
<comment type="caution">
    <text evidence="2">The sequence shown here is derived from an EMBL/GenBank/DDBJ whole genome shotgun (WGS) entry which is preliminary data.</text>
</comment>
<keyword evidence="1" id="KW-0472">Membrane</keyword>
<feature type="transmembrane region" description="Helical" evidence="1">
    <location>
        <begin position="103"/>
        <end position="122"/>
    </location>
</feature>
<evidence type="ECO:0000313" key="2">
    <source>
        <dbReference type="EMBL" id="ELZ76234.1"/>
    </source>
</evidence>
<protein>
    <recommendedName>
        <fullName evidence="4">ArsR family transcriptional regulator</fullName>
    </recommendedName>
</protein>
<feature type="transmembrane region" description="Helical" evidence="1">
    <location>
        <begin position="63"/>
        <end position="83"/>
    </location>
</feature>
<evidence type="ECO:0000313" key="3">
    <source>
        <dbReference type="Proteomes" id="UP000011571"/>
    </source>
</evidence>
<evidence type="ECO:0008006" key="4">
    <source>
        <dbReference type="Google" id="ProtNLM"/>
    </source>
</evidence>
<evidence type="ECO:0000256" key="1">
    <source>
        <dbReference type="SAM" id="Phobius"/>
    </source>
</evidence>
<sequence length="124" mass="13684">MSVQSVSYHLENLSEAGIIQVADTMYSEKGKEMKIYAPADNPVVLFVGTENRKHGLRDVIKRLLGATGLVFLGSVLLYIYRGFGVATGGDTSPLKDLLATPGFEFLLGGLFMLLLVTSWWRWNT</sequence>
<name>M0GZE0_HALGM</name>
<gene>
    <name evidence="2" type="ORF">C454_18094</name>
</gene>
<organism evidence="2 3">
    <name type="scientific">Haloferax gibbonsii (strain ATCC 33959 / DSM 4427 / JCM 8863 / NBRC 102184 / NCIMB 2188 / Ma 2.38)</name>
    <dbReference type="NCBI Taxonomy" id="1227459"/>
    <lineage>
        <taxon>Archaea</taxon>
        <taxon>Methanobacteriati</taxon>
        <taxon>Methanobacteriota</taxon>
        <taxon>Stenosarchaea group</taxon>
        <taxon>Halobacteria</taxon>
        <taxon>Halobacteriales</taxon>
        <taxon>Haloferacaceae</taxon>
        <taxon>Haloferax</taxon>
    </lineage>
</organism>
<dbReference type="AlphaFoldDB" id="M0GZE0"/>
<dbReference type="EMBL" id="AOLJ01000027">
    <property type="protein sequence ID" value="ELZ76234.1"/>
    <property type="molecule type" value="Genomic_DNA"/>
</dbReference>
<keyword evidence="1" id="KW-1133">Transmembrane helix</keyword>
<accession>M0GZE0</accession>
<reference evidence="2 3" key="1">
    <citation type="journal article" date="2014" name="PLoS Genet.">
        <title>Phylogenetically driven sequencing of extremely halophilic archaea reveals strategies for static and dynamic osmo-response.</title>
        <authorList>
            <person name="Becker E.A."/>
            <person name="Seitzer P.M."/>
            <person name="Tritt A."/>
            <person name="Larsen D."/>
            <person name="Krusor M."/>
            <person name="Yao A.I."/>
            <person name="Wu D."/>
            <person name="Madern D."/>
            <person name="Eisen J.A."/>
            <person name="Darling A.E."/>
            <person name="Facciotti M.T."/>
        </authorList>
    </citation>
    <scope>NUCLEOTIDE SEQUENCE [LARGE SCALE GENOMIC DNA]</scope>
    <source>
        <strain evidence="3">ATCC 33959 / DSM 4427 / JCM 8863 / NBRC 102184 / NCIMB 2188 / Ma 2.38</strain>
    </source>
</reference>